<dbReference type="InterPro" id="IPR036236">
    <property type="entry name" value="Znf_C2H2_sf"/>
</dbReference>
<dbReference type="EMBL" id="BSYR01000003">
    <property type="protein sequence ID" value="GMI64575.1"/>
    <property type="molecule type" value="Genomic_DNA"/>
</dbReference>
<feature type="compositionally biased region" description="Basic and acidic residues" evidence="8">
    <location>
        <begin position="28"/>
        <end position="39"/>
    </location>
</feature>
<keyword evidence="4" id="KW-0805">Transcription regulation</keyword>
<keyword evidence="6" id="KW-0804">Transcription</keyword>
<dbReference type="Proteomes" id="UP001165190">
    <property type="component" value="Unassembled WGS sequence"/>
</dbReference>
<gene>
    <name evidence="10" type="ORF">HRI_000126800</name>
</gene>
<feature type="compositionally biased region" description="Polar residues" evidence="8">
    <location>
        <begin position="564"/>
        <end position="579"/>
    </location>
</feature>
<dbReference type="InterPro" id="IPR003656">
    <property type="entry name" value="Znf_BED"/>
</dbReference>
<evidence type="ECO:0000256" key="3">
    <source>
        <dbReference type="ARBA" id="ARBA00022833"/>
    </source>
</evidence>
<dbReference type="SUPFAM" id="SSF57667">
    <property type="entry name" value="beta-beta-alpha zinc fingers"/>
    <property type="match status" value="1"/>
</dbReference>
<feature type="domain" description="BED-type" evidence="9">
    <location>
        <begin position="65"/>
        <end position="118"/>
    </location>
</feature>
<feature type="region of interest" description="Disordered" evidence="8">
    <location>
        <begin position="19"/>
        <end position="68"/>
    </location>
</feature>
<dbReference type="AlphaFoldDB" id="A0A9W7GRZ5"/>
<evidence type="ECO:0000256" key="6">
    <source>
        <dbReference type="ARBA" id="ARBA00023163"/>
    </source>
</evidence>
<dbReference type="GO" id="GO:0003677">
    <property type="term" value="F:DNA binding"/>
    <property type="evidence" value="ECO:0007669"/>
    <property type="project" value="UniProtKB-KW"/>
</dbReference>
<dbReference type="SMART" id="SM00614">
    <property type="entry name" value="ZnF_BED"/>
    <property type="match status" value="1"/>
</dbReference>
<keyword evidence="3" id="KW-0862">Zinc</keyword>
<keyword evidence="5" id="KW-0238">DNA-binding</keyword>
<dbReference type="GO" id="GO:0008270">
    <property type="term" value="F:zinc ion binding"/>
    <property type="evidence" value="ECO:0007669"/>
    <property type="project" value="UniProtKB-KW"/>
</dbReference>
<dbReference type="InterPro" id="IPR012337">
    <property type="entry name" value="RNaseH-like_sf"/>
</dbReference>
<accession>A0A9W7GRZ5</accession>
<evidence type="ECO:0000313" key="10">
    <source>
        <dbReference type="EMBL" id="GMI64575.1"/>
    </source>
</evidence>
<proteinExistence type="predicted"/>
<evidence type="ECO:0000256" key="7">
    <source>
        <dbReference type="PROSITE-ProRule" id="PRU00027"/>
    </source>
</evidence>
<reference evidence="10" key="1">
    <citation type="submission" date="2023-05" db="EMBL/GenBank/DDBJ databases">
        <title>Genome and transcriptome analyses reveal genes involved in the formation of fine ridges on petal epidermal cells in Hibiscus trionum.</title>
        <authorList>
            <person name="Koshimizu S."/>
            <person name="Masuda S."/>
            <person name="Ishii T."/>
            <person name="Shirasu K."/>
            <person name="Hoshino A."/>
            <person name="Arita M."/>
        </authorList>
    </citation>
    <scope>NUCLEOTIDE SEQUENCE</scope>
    <source>
        <strain evidence="10">Hamamatsu line</strain>
    </source>
</reference>
<keyword evidence="2 7" id="KW-0863">Zinc-finger</keyword>
<sequence>MLNFIFSFSDMSMTGENVDVTLSSSTESPKEHEKNEETPTSRTETKKRKGKKPVEASPTKGGKRKKTSATWDHFKEIVGDKDRAKCIYCAAKISCSTANGTNAMKRHTNRCKKAPFNLDKTQTILDFESKTKCNTDGTIETISVPKLWRFDQEQIRQALAKMVIMYELPFSFVEREGFRMFCKVAIPDFVPPSRGTITKDCYALFIEKRRTLKNFFSNLSSRVCLTTDTWTSAQNLSYMCLTAHFIDDAWKLHKKIINFFPIVGHSGELIARAVEKCLQEWDLKKILTVTVDNASSNDLAIKYLKQILNLWDGSMLNGEFLHMRCAAHILNLVVKDGLKDVDASVTRVRAAVKYVRSSPERLQKFQSCVKEENIDSKALVCLDVETRWNSTYSMLKIALVFKKAFRNLKTKYLPYTKKLRKVGGAPDDEDWDKVSSFLPFLEIFYETTLSFSGSRYVTGNTFVEQIYDIGYTINRYVDDLQSSDGLRSMARQMKLKFDKYWANVNNLNVLMFITLVLDPRHKLRYVEWIVRRSYDPSNSYVLCQRIKDVLTSLFDFYAFMQPSSTQKTPCSANPTSSGQDGKGGIRKLKGTNLRKDYVTKIESADTFETMTELDRYLGDKCASESDDFDILVWWSM</sequence>
<dbReference type="SUPFAM" id="SSF53098">
    <property type="entry name" value="Ribonuclease H-like"/>
    <property type="match status" value="1"/>
</dbReference>
<dbReference type="PANTHER" id="PTHR46481:SF7">
    <property type="entry name" value="ZINC FINGER BED DOMAIN-CONTAINING PROTEIN RICESLEEPER 2-LIKE"/>
    <property type="match status" value="1"/>
</dbReference>
<comment type="caution">
    <text evidence="10">The sequence shown here is derived from an EMBL/GenBank/DDBJ whole genome shotgun (WGS) entry which is preliminary data.</text>
</comment>
<dbReference type="PANTHER" id="PTHR46481">
    <property type="entry name" value="ZINC FINGER BED DOMAIN-CONTAINING PROTEIN 4"/>
    <property type="match status" value="1"/>
</dbReference>
<dbReference type="InterPro" id="IPR025525">
    <property type="entry name" value="hAT-like_transposase_RNase-H"/>
</dbReference>
<evidence type="ECO:0000259" key="9">
    <source>
        <dbReference type="PROSITE" id="PS50808"/>
    </source>
</evidence>
<name>A0A9W7GRZ5_HIBTR</name>
<keyword evidence="11" id="KW-1185">Reference proteome</keyword>
<evidence type="ECO:0000256" key="4">
    <source>
        <dbReference type="ARBA" id="ARBA00023015"/>
    </source>
</evidence>
<evidence type="ECO:0000256" key="2">
    <source>
        <dbReference type="ARBA" id="ARBA00022771"/>
    </source>
</evidence>
<dbReference type="Pfam" id="PF02892">
    <property type="entry name" value="zf-BED"/>
    <property type="match status" value="1"/>
</dbReference>
<dbReference type="Pfam" id="PF14372">
    <property type="entry name" value="hAT-like_RNase-H"/>
    <property type="match status" value="1"/>
</dbReference>
<dbReference type="PROSITE" id="PS50808">
    <property type="entry name" value="ZF_BED"/>
    <property type="match status" value="1"/>
</dbReference>
<evidence type="ECO:0000313" key="11">
    <source>
        <dbReference type="Proteomes" id="UP001165190"/>
    </source>
</evidence>
<evidence type="ECO:0000256" key="1">
    <source>
        <dbReference type="ARBA" id="ARBA00022723"/>
    </source>
</evidence>
<evidence type="ECO:0000256" key="5">
    <source>
        <dbReference type="ARBA" id="ARBA00023125"/>
    </source>
</evidence>
<organism evidence="10 11">
    <name type="scientific">Hibiscus trionum</name>
    <name type="common">Flower of an hour</name>
    <dbReference type="NCBI Taxonomy" id="183268"/>
    <lineage>
        <taxon>Eukaryota</taxon>
        <taxon>Viridiplantae</taxon>
        <taxon>Streptophyta</taxon>
        <taxon>Embryophyta</taxon>
        <taxon>Tracheophyta</taxon>
        <taxon>Spermatophyta</taxon>
        <taxon>Magnoliopsida</taxon>
        <taxon>eudicotyledons</taxon>
        <taxon>Gunneridae</taxon>
        <taxon>Pentapetalae</taxon>
        <taxon>rosids</taxon>
        <taxon>malvids</taxon>
        <taxon>Malvales</taxon>
        <taxon>Malvaceae</taxon>
        <taxon>Malvoideae</taxon>
        <taxon>Hibiscus</taxon>
    </lineage>
</organism>
<dbReference type="InterPro" id="IPR052035">
    <property type="entry name" value="ZnF_BED_domain_contain"/>
</dbReference>
<evidence type="ECO:0000256" key="8">
    <source>
        <dbReference type="SAM" id="MobiDB-lite"/>
    </source>
</evidence>
<dbReference type="OrthoDB" id="1745426at2759"/>
<protein>
    <submittedName>
        <fullName evidence="10">DAYSLEEPER</fullName>
    </submittedName>
</protein>
<feature type="region of interest" description="Disordered" evidence="8">
    <location>
        <begin position="564"/>
        <end position="586"/>
    </location>
</feature>
<keyword evidence="1" id="KW-0479">Metal-binding</keyword>
<dbReference type="SUPFAM" id="SSF140996">
    <property type="entry name" value="Hermes dimerisation domain"/>
    <property type="match status" value="1"/>
</dbReference>